<feature type="compositionally biased region" description="Polar residues" evidence="6">
    <location>
        <begin position="594"/>
        <end position="623"/>
    </location>
</feature>
<proteinExistence type="predicted"/>
<keyword evidence="5" id="KW-0539">Nucleus</keyword>
<dbReference type="Pfam" id="PF04082">
    <property type="entry name" value="Fungal_trans"/>
    <property type="match status" value="1"/>
</dbReference>
<evidence type="ECO:0000256" key="3">
    <source>
        <dbReference type="ARBA" id="ARBA00023015"/>
    </source>
</evidence>
<evidence type="ECO:0000256" key="2">
    <source>
        <dbReference type="ARBA" id="ARBA00022723"/>
    </source>
</evidence>
<protein>
    <submittedName>
        <fullName evidence="8">Transcriptional regulatory protein PB1A11.04c</fullName>
    </submittedName>
</protein>
<feature type="region of interest" description="Disordered" evidence="6">
    <location>
        <begin position="594"/>
        <end position="626"/>
    </location>
</feature>
<dbReference type="PROSITE" id="PS00463">
    <property type="entry name" value="ZN2_CY6_FUNGAL_1"/>
    <property type="match status" value="2"/>
</dbReference>
<feature type="region of interest" description="Disordered" evidence="6">
    <location>
        <begin position="640"/>
        <end position="699"/>
    </location>
</feature>
<dbReference type="InterPro" id="IPR001138">
    <property type="entry name" value="Zn2Cys6_DnaBD"/>
</dbReference>
<feature type="domain" description="Zn(2)-C6 fungal-type" evidence="7">
    <location>
        <begin position="80"/>
        <end position="110"/>
    </location>
</feature>
<evidence type="ECO:0000313" key="8">
    <source>
        <dbReference type="EMBL" id="KAJ9130998.1"/>
    </source>
</evidence>
<keyword evidence="3" id="KW-0805">Transcription regulation</keyword>
<feature type="compositionally biased region" description="Polar residues" evidence="6">
    <location>
        <begin position="138"/>
        <end position="158"/>
    </location>
</feature>
<evidence type="ECO:0000256" key="5">
    <source>
        <dbReference type="ARBA" id="ARBA00023242"/>
    </source>
</evidence>
<name>A0AA38R2B3_9PEZI</name>
<dbReference type="GO" id="GO:0005634">
    <property type="term" value="C:nucleus"/>
    <property type="evidence" value="ECO:0007669"/>
    <property type="project" value="UniProtKB-SubCell"/>
</dbReference>
<sequence length="767" mass="85243">MESYVTTFRSSAVKTKETCKQCRYRKVRCDGRADVCGNCERLSFVCSFSQAATPEQGSDDSQSPATAALARPERRRASKACDGCREQKIRCSGDTPQCLACKRRRVDCEYPVTTRKSVKGKAAKASSAENSDKGHSPAASSPAQLATPISPQPSTAENEPQRTRRKSVSEKSDVPEAEPDIPPPDSPELVDYFFDIVYQLPSYAFLYRPKTRQKWIDGSLDGALRLAISGVALSYREAGRDPGGTEHPLASRWIQKAEHIVWERLETPTVSRLQALMLVILYRINIGQFQRAFMLLALAARAAAAMRLNHERSDQHSTTLEVRRRLMWCMKLVERYFCIGLPEFELCPQENIYLRMPSCEADFQEGVTGMDKYGPGAYPLCIKLERIRRDIMRLTRSLALCEQPFPQLPQIVLDFEKDLIAIGEQMEGGPNLTPRKLDLALACPWLPRIMLMHLSWHQCHCDLYRLFLSGFREAAPKVVLDALSPTYITTAASLCFQHATAIIQILSNLNQQSTQPRLLEFDTAICAYHATRLVLFLSRASVRGSPLIRIPNTTEEFALSRAELCLASLKRFFPSSTLARPIIEEMTRAISSFPSNHSLVEQPESSDLPSRPQTADKTPQVQLSAAAKARQRLAIHSLLRQADFSDGDEDDPSAPYPYPYPASRTQLPLAAGATAGAAAERETEHPGLGSAPVVNTPQPDFPRTGAERRDEDVVLPPIMLAVGQGGTPRSIFFDAGGGSGSSRLSPHSPCVTLEWQDREWLSRGFRT</sequence>
<comment type="subcellular location">
    <subcellularLocation>
        <location evidence="1">Nucleus</location>
    </subcellularLocation>
</comment>
<dbReference type="AlphaFoldDB" id="A0AA38R2B3"/>
<gene>
    <name evidence="8" type="ORF">NKR19_g9672</name>
</gene>
<dbReference type="PANTHER" id="PTHR47338:SF7">
    <property type="entry name" value="ZN(II)2CYS6 TRANSCRIPTION FACTOR (EUROFUNG)"/>
    <property type="match status" value="1"/>
</dbReference>
<dbReference type="Gene3D" id="4.10.240.10">
    <property type="entry name" value="Zn(2)-C6 fungal-type DNA-binding domain"/>
    <property type="match status" value="2"/>
</dbReference>
<dbReference type="Pfam" id="PF00172">
    <property type="entry name" value="Zn_clus"/>
    <property type="match status" value="2"/>
</dbReference>
<keyword evidence="2" id="KW-0479">Metal-binding</keyword>
<dbReference type="SMART" id="SM00066">
    <property type="entry name" value="GAL4"/>
    <property type="match status" value="2"/>
</dbReference>
<dbReference type="PANTHER" id="PTHR47338">
    <property type="entry name" value="ZN(II)2CYS6 TRANSCRIPTION FACTOR (EUROFUNG)-RELATED"/>
    <property type="match status" value="1"/>
</dbReference>
<dbReference type="CDD" id="cd00067">
    <property type="entry name" value="GAL4"/>
    <property type="match status" value="2"/>
</dbReference>
<dbReference type="EMBL" id="JANBVN010000248">
    <property type="protein sequence ID" value="KAJ9130998.1"/>
    <property type="molecule type" value="Genomic_DNA"/>
</dbReference>
<evidence type="ECO:0000256" key="4">
    <source>
        <dbReference type="ARBA" id="ARBA00023163"/>
    </source>
</evidence>
<dbReference type="InterPro" id="IPR007219">
    <property type="entry name" value="XnlR_reg_dom"/>
</dbReference>
<dbReference type="Proteomes" id="UP001174691">
    <property type="component" value="Unassembled WGS sequence"/>
</dbReference>
<keyword evidence="9" id="KW-1185">Reference proteome</keyword>
<organism evidence="8 9">
    <name type="scientific">Coniochaeta hoffmannii</name>
    <dbReference type="NCBI Taxonomy" id="91930"/>
    <lineage>
        <taxon>Eukaryota</taxon>
        <taxon>Fungi</taxon>
        <taxon>Dikarya</taxon>
        <taxon>Ascomycota</taxon>
        <taxon>Pezizomycotina</taxon>
        <taxon>Sordariomycetes</taxon>
        <taxon>Sordariomycetidae</taxon>
        <taxon>Coniochaetales</taxon>
        <taxon>Coniochaetaceae</taxon>
        <taxon>Coniochaeta</taxon>
    </lineage>
</organism>
<feature type="domain" description="Zn(2)-C6 fungal-type" evidence="7">
    <location>
        <begin position="18"/>
        <end position="48"/>
    </location>
</feature>
<feature type="compositionally biased region" description="Basic and acidic residues" evidence="6">
    <location>
        <begin position="159"/>
        <end position="174"/>
    </location>
</feature>
<keyword evidence="4" id="KW-0804">Transcription</keyword>
<evidence type="ECO:0000259" key="7">
    <source>
        <dbReference type="PROSITE" id="PS50048"/>
    </source>
</evidence>
<dbReference type="GO" id="GO:0000981">
    <property type="term" value="F:DNA-binding transcription factor activity, RNA polymerase II-specific"/>
    <property type="evidence" value="ECO:0007669"/>
    <property type="project" value="InterPro"/>
</dbReference>
<dbReference type="PROSITE" id="PS50048">
    <property type="entry name" value="ZN2_CY6_FUNGAL_2"/>
    <property type="match status" value="2"/>
</dbReference>
<dbReference type="InterPro" id="IPR036864">
    <property type="entry name" value="Zn2-C6_fun-type_DNA-bd_sf"/>
</dbReference>
<dbReference type="GO" id="GO:0008270">
    <property type="term" value="F:zinc ion binding"/>
    <property type="evidence" value="ECO:0007669"/>
    <property type="project" value="InterPro"/>
</dbReference>
<comment type="caution">
    <text evidence="8">The sequence shown here is derived from an EMBL/GenBank/DDBJ whole genome shotgun (WGS) entry which is preliminary data.</text>
</comment>
<dbReference type="GO" id="GO:0006351">
    <property type="term" value="P:DNA-templated transcription"/>
    <property type="evidence" value="ECO:0007669"/>
    <property type="project" value="InterPro"/>
</dbReference>
<evidence type="ECO:0000256" key="6">
    <source>
        <dbReference type="SAM" id="MobiDB-lite"/>
    </source>
</evidence>
<dbReference type="GO" id="GO:0003677">
    <property type="term" value="F:DNA binding"/>
    <property type="evidence" value="ECO:0007669"/>
    <property type="project" value="InterPro"/>
</dbReference>
<dbReference type="InterPro" id="IPR050815">
    <property type="entry name" value="TF_fung"/>
</dbReference>
<dbReference type="SUPFAM" id="SSF57701">
    <property type="entry name" value="Zn2/Cys6 DNA-binding domain"/>
    <property type="match status" value="2"/>
</dbReference>
<reference evidence="8" key="1">
    <citation type="submission" date="2022-07" db="EMBL/GenBank/DDBJ databases">
        <title>Fungi with potential for degradation of polypropylene.</title>
        <authorList>
            <person name="Gostincar C."/>
        </authorList>
    </citation>
    <scope>NUCLEOTIDE SEQUENCE</scope>
    <source>
        <strain evidence="8">EXF-13287</strain>
    </source>
</reference>
<accession>A0AA38R2B3</accession>
<evidence type="ECO:0000313" key="9">
    <source>
        <dbReference type="Proteomes" id="UP001174691"/>
    </source>
</evidence>
<dbReference type="CDD" id="cd12148">
    <property type="entry name" value="fungal_TF_MHR"/>
    <property type="match status" value="1"/>
</dbReference>
<feature type="region of interest" description="Disordered" evidence="6">
    <location>
        <begin position="119"/>
        <end position="186"/>
    </location>
</feature>
<evidence type="ECO:0000256" key="1">
    <source>
        <dbReference type="ARBA" id="ARBA00004123"/>
    </source>
</evidence>